<comment type="subcellular location">
    <subcellularLocation>
        <location evidence="1">Cytoplasm</location>
        <location evidence="1">Cytoskeleton</location>
        <location evidence="1">Cilium axoneme</location>
    </subcellularLocation>
</comment>
<evidence type="ECO:0000256" key="2">
    <source>
        <dbReference type="ARBA" id="ARBA00022614"/>
    </source>
</evidence>
<dbReference type="EMBL" id="JALJOR010000014">
    <property type="protein sequence ID" value="KAK9806246.1"/>
    <property type="molecule type" value="Genomic_DNA"/>
</dbReference>
<keyword evidence="3" id="KW-0677">Repeat</keyword>
<accession>A0AAW1P6D2</accession>
<name>A0AAW1P6D2_9CHLO</name>
<dbReference type="GO" id="GO:0005930">
    <property type="term" value="C:axoneme"/>
    <property type="evidence" value="ECO:0007669"/>
    <property type="project" value="UniProtKB-SubCell"/>
</dbReference>
<keyword evidence="2" id="KW-0433">Leucine-rich repeat</keyword>
<evidence type="ECO:0000313" key="4">
    <source>
        <dbReference type="EMBL" id="KAK9806246.1"/>
    </source>
</evidence>
<dbReference type="PANTHER" id="PTHR48051">
    <property type="match status" value="1"/>
</dbReference>
<protein>
    <recommendedName>
        <fullName evidence="6">F-box domain-containing protein</fullName>
    </recommendedName>
</protein>
<evidence type="ECO:0000256" key="1">
    <source>
        <dbReference type="ARBA" id="ARBA00004430"/>
    </source>
</evidence>
<dbReference type="AlphaFoldDB" id="A0AAW1P6D2"/>
<organism evidence="4 5">
    <name type="scientific">[Myrmecia] bisecta</name>
    <dbReference type="NCBI Taxonomy" id="41462"/>
    <lineage>
        <taxon>Eukaryota</taxon>
        <taxon>Viridiplantae</taxon>
        <taxon>Chlorophyta</taxon>
        <taxon>core chlorophytes</taxon>
        <taxon>Trebouxiophyceae</taxon>
        <taxon>Trebouxiales</taxon>
        <taxon>Trebouxiaceae</taxon>
        <taxon>Myrmecia</taxon>
    </lineage>
</organism>
<keyword evidence="5" id="KW-1185">Reference proteome</keyword>
<dbReference type="SUPFAM" id="SSF52047">
    <property type="entry name" value="RNI-like"/>
    <property type="match status" value="1"/>
</dbReference>
<evidence type="ECO:0000313" key="5">
    <source>
        <dbReference type="Proteomes" id="UP001489004"/>
    </source>
</evidence>
<comment type="caution">
    <text evidence="4">The sequence shown here is derived from an EMBL/GenBank/DDBJ whole genome shotgun (WGS) entry which is preliminary data.</text>
</comment>
<dbReference type="Proteomes" id="UP001489004">
    <property type="component" value="Unassembled WGS sequence"/>
</dbReference>
<dbReference type="Gene3D" id="3.80.10.10">
    <property type="entry name" value="Ribonuclease Inhibitor"/>
    <property type="match status" value="1"/>
</dbReference>
<dbReference type="InterPro" id="IPR050216">
    <property type="entry name" value="LRR_domain-containing"/>
</dbReference>
<dbReference type="InterPro" id="IPR032675">
    <property type="entry name" value="LRR_dom_sf"/>
</dbReference>
<reference evidence="4 5" key="1">
    <citation type="journal article" date="2024" name="Nat. Commun.">
        <title>Phylogenomics reveals the evolutionary origins of lichenization in chlorophyte algae.</title>
        <authorList>
            <person name="Puginier C."/>
            <person name="Libourel C."/>
            <person name="Otte J."/>
            <person name="Skaloud P."/>
            <person name="Haon M."/>
            <person name="Grisel S."/>
            <person name="Petersen M."/>
            <person name="Berrin J.G."/>
            <person name="Delaux P.M."/>
            <person name="Dal Grande F."/>
            <person name="Keller J."/>
        </authorList>
    </citation>
    <scope>NUCLEOTIDE SEQUENCE [LARGE SCALE GENOMIC DNA]</scope>
    <source>
        <strain evidence="4 5">SAG 2043</strain>
    </source>
</reference>
<dbReference type="PANTHER" id="PTHR48051:SF1">
    <property type="entry name" value="RAS SUPPRESSOR PROTEIN 1"/>
    <property type="match status" value="1"/>
</dbReference>
<sequence length="458" mass="50702">MDSIPSSVLCDEILSRLPFELKLKCIPLVCKTWETSLRRSRQPNLWGPITICVSKMAGKADTKVLSSMLWLGLRAAAISSLHLEVETGNDTGPSWTFLSKYLPILLGYLQHAGESPKLEIYVGGSHAFGALEAAPFVQPALLPVLAARLSSLTVISEWLAPNAEHFRAISHLLQLRTLAIRCSDESGEAEPLQQLPDELFALSYLKSLSLENFTNYPNCKKWNALLDNPVYSDVWGPVTLHYNAWKQEFGKDVKRKVELIRKSLAWLGAKAPVLQCIRINFTHTAAAADHKFFDQYLPMLLGFLSLSSQERPQLELHLFELRPLTELSIHVTKAAQQLPAERSALTALTALKLHTCELTTVPAAVSKLVTLRSLSLEENYLTGFSANIFLRLTALETLSMANQTLGEFAVSDSIGCVTALTSQSLLRLTQDAGLNAVSIYHISRAVMQMRHPGMLKQS</sequence>
<evidence type="ECO:0008006" key="6">
    <source>
        <dbReference type="Google" id="ProtNLM"/>
    </source>
</evidence>
<evidence type="ECO:0000256" key="3">
    <source>
        <dbReference type="ARBA" id="ARBA00022737"/>
    </source>
</evidence>
<proteinExistence type="predicted"/>
<gene>
    <name evidence="4" type="ORF">WJX72_007174</name>
</gene>